<evidence type="ECO:0008006" key="5">
    <source>
        <dbReference type="Google" id="ProtNLM"/>
    </source>
</evidence>
<feature type="repeat" description="PPR" evidence="2">
    <location>
        <begin position="499"/>
        <end position="529"/>
    </location>
</feature>
<evidence type="ECO:0000313" key="3">
    <source>
        <dbReference type="EMBL" id="KAK6143918.1"/>
    </source>
</evidence>
<gene>
    <name evidence="3" type="ORF">DH2020_024266</name>
</gene>
<comment type="caution">
    <text evidence="3">The sequence shown here is derived from an EMBL/GenBank/DDBJ whole genome shotgun (WGS) entry which is preliminary data.</text>
</comment>
<dbReference type="Gene3D" id="1.25.40.10">
    <property type="entry name" value="Tetratricopeptide repeat domain"/>
    <property type="match status" value="6"/>
</dbReference>
<feature type="repeat" description="PPR" evidence="2">
    <location>
        <begin position="530"/>
        <end position="564"/>
    </location>
</feature>
<dbReference type="EMBL" id="JABTTQ020000013">
    <property type="protein sequence ID" value="KAK6143918.1"/>
    <property type="molecule type" value="Genomic_DNA"/>
</dbReference>
<keyword evidence="4" id="KW-1185">Reference proteome</keyword>
<dbReference type="PROSITE" id="PS51375">
    <property type="entry name" value="PPR"/>
    <property type="match status" value="5"/>
</dbReference>
<proteinExistence type="predicted"/>
<organism evidence="3 4">
    <name type="scientific">Rehmannia glutinosa</name>
    <name type="common">Chinese foxglove</name>
    <dbReference type="NCBI Taxonomy" id="99300"/>
    <lineage>
        <taxon>Eukaryota</taxon>
        <taxon>Viridiplantae</taxon>
        <taxon>Streptophyta</taxon>
        <taxon>Embryophyta</taxon>
        <taxon>Tracheophyta</taxon>
        <taxon>Spermatophyta</taxon>
        <taxon>Magnoliopsida</taxon>
        <taxon>eudicotyledons</taxon>
        <taxon>Gunneridae</taxon>
        <taxon>Pentapetalae</taxon>
        <taxon>asterids</taxon>
        <taxon>lamiids</taxon>
        <taxon>Lamiales</taxon>
        <taxon>Orobanchaceae</taxon>
        <taxon>Rehmannieae</taxon>
        <taxon>Rehmannia</taxon>
    </lineage>
</organism>
<keyword evidence="1" id="KW-0677">Repeat</keyword>
<feature type="repeat" description="PPR" evidence="2">
    <location>
        <begin position="630"/>
        <end position="664"/>
    </location>
</feature>
<sequence length="860" mass="95735">MAGTMSEALSFVLQRTQYLTSYKSSYQVFADVLKSCAAISDTNFGKSLHSHVIKQGHNSCRFVLKALLNMYAKCKALEDCQKLFDEVTGHDTVTWNILLSGFAGSRYHGHKVMELFNMLHAAGDPKPSSVTLAIVLPDAGKSIHAYAVKSGMESQTLVGNALVSMYAKSGLVLDASAVFHGITDKDVVSYNAAIAGLAENKLVENAFQLFCEMIKGLEMPNYATITNILPICAALGSTVGDMLGKEIHCYVLRRNELEHEITVINALLSFYLRIGRIREAQSLFEKMKFRDLVSWNSIIAGYASNGHWLKALETFREFVDMKMIELDSVTVISILPVCAQLCNLQMGKEIHGYVLRHTTLHEDTSTGNALINFYAKCCYIEAAFRTFLLIPRKDLISWNTMLDAFGVNLLETQFADLLCWMFVDGIKPDAVTILTVVQFCACLSRIKNVKEAHGFSLRSGILLSDSEPTLGNALLDAYAKCGNMEYASKLFENLSGKRNVVTCNSMISGYLMCGSQHDANIIFQSMSERDLTTWNLMVRGYAQNECPSEAVNLFHELQYHGIRPDAMTIMSILPVCGQMASVHLLRQCHGYIVRACFEDAHLNAALLDVYSKCGSIHSAYKLYKSTPQKDLVEFTAMVGGFAMHGMGREAIRVFDYMLECGIKPDHVVITAVLSACRHAGLINEGLMIFNSIDRVHHMEPSMEQYACVVDLLGRGGRIKEAFSFLNQMPIAANANIWGTLLGACKTHQDVDMGHVVADHLLKIETSDIGNYVVLSNLYAADARWDGVLEMRRLMKMRDLKKPAGCSWIEVGRSKNIFVAGDYSHPERSLIYSILSHLDKQIKEEWKERNSIEGSHRQLVA</sequence>
<dbReference type="PANTHER" id="PTHR47926:SF481">
    <property type="entry name" value="TETRATRICOPEPTIDE-LIKE HELICAL DOMAIN SUPERFAMILY"/>
    <property type="match status" value="1"/>
</dbReference>
<reference evidence="3 4" key="1">
    <citation type="journal article" date="2021" name="Comput. Struct. Biotechnol. J.">
        <title>De novo genome assembly of the potent medicinal plant Rehmannia glutinosa using nanopore technology.</title>
        <authorList>
            <person name="Ma L."/>
            <person name="Dong C."/>
            <person name="Song C."/>
            <person name="Wang X."/>
            <person name="Zheng X."/>
            <person name="Niu Y."/>
            <person name="Chen S."/>
            <person name="Feng W."/>
        </authorList>
    </citation>
    <scope>NUCLEOTIDE SEQUENCE [LARGE SCALE GENOMIC DNA]</scope>
    <source>
        <strain evidence="3">DH-2019</strain>
    </source>
</reference>
<name>A0ABR0W8B3_REHGL</name>
<evidence type="ECO:0000313" key="4">
    <source>
        <dbReference type="Proteomes" id="UP001318860"/>
    </source>
</evidence>
<dbReference type="InterPro" id="IPR011990">
    <property type="entry name" value="TPR-like_helical_dom_sf"/>
</dbReference>
<dbReference type="InterPro" id="IPR046960">
    <property type="entry name" value="PPR_At4g14850-like_plant"/>
</dbReference>
<dbReference type="NCBIfam" id="TIGR00756">
    <property type="entry name" value="PPR"/>
    <property type="match status" value="4"/>
</dbReference>
<dbReference type="Proteomes" id="UP001318860">
    <property type="component" value="Unassembled WGS sequence"/>
</dbReference>
<feature type="repeat" description="PPR" evidence="2">
    <location>
        <begin position="291"/>
        <end position="325"/>
    </location>
</feature>
<feature type="repeat" description="PPR" evidence="2">
    <location>
        <begin position="186"/>
        <end position="220"/>
    </location>
</feature>
<dbReference type="Pfam" id="PF20431">
    <property type="entry name" value="E_motif"/>
    <property type="match status" value="1"/>
</dbReference>
<evidence type="ECO:0000256" key="1">
    <source>
        <dbReference type="ARBA" id="ARBA00022737"/>
    </source>
</evidence>
<dbReference type="InterPro" id="IPR002885">
    <property type="entry name" value="PPR_rpt"/>
</dbReference>
<dbReference type="InterPro" id="IPR046848">
    <property type="entry name" value="E_motif"/>
</dbReference>
<dbReference type="PANTHER" id="PTHR47926">
    <property type="entry name" value="PENTATRICOPEPTIDE REPEAT-CONTAINING PROTEIN"/>
    <property type="match status" value="1"/>
</dbReference>
<protein>
    <recommendedName>
        <fullName evidence="5">Pentatricopeptide repeat-containing protein</fullName>
    </recommendedName>
</protein>
<evidence type="ECO:0000256" key="2">
    <source>
        <dbReference type="PROSITE-ProRule" id="PRU00708"/>
    </source>
</evidence>
<dbReference type="Pfam" id="PF01535">
    <property type="entry name" value="PPR"/>
    <property type="match status" value="8"/>
</dbReference>
<dbReference type="Pfam" id="PF13041">
    <property type="entry name" value="PPR_2"/>
    <property type="match status" value="1"/>
</dbReference>
<accession>A0ABR0W8B3</accession>